<keyword evidence="1" id="KW-0732">Signal</keyword>
<gene>
    <name evidence="3" type="ORF">ABW99_06885</name>
</gene>
<reference evidence="4" key="1">
    <citation type="submission" date="2015-06" db="EMBL/GenBank/DDBJ databases">
        <authorList>
            <person name="Lim Y.L."/>
            <person name="Ee R."/>
            <person name="Yong D."/>
            <person name="How K.Y."/>
            <person name="Yin W.F."/>
            <person name="Chan K.G."/>
        </authorList>
    </citation>
    <scope>NUCLEOTIDE SEQUENCE [LARGE SCALE GENOMIC DNA]</scope>
    <source>
        <strain evidence="4">DSM 25325</strain>
    </source>
</reference>
<evidence type="ECO:0000313" key="3">
    <source>
        <dbReference type="EMBL" id="AKJ70423.2"/>
    </source>
</evidence>
<feature type="signal peptide" evidence="1">
    <location>
        <begin position="1"/>
        <end position="23"/>
    </location>
</feature>
<keyword evidence="4" id="KW-1185">Reference proteome</keyword>
<sequence>MATEYFILTAILSLFVACAPAYAQQQNVENPSVANKYVQPVPVDVVAPPIRSLELSAGAEHLSAGYGNWLDTTLRGIYGIGPNVIQAELSSKREFGQFGNFVGIGDTYTINQDWYVSAAVGFGDGAFYLPRERLDVFINRKWLPKRNLVSSIGVGYYNAPDGHIDRSLSLGAAYYFDQPWIIQAGVRFNHSDPGNIPTHQQFVAVTYGRDKKNLVTARYSWGGEGYQAISQTATLVNFQSKEITLEWRHWFSKKSGFLVSVDHYQNPIYGRNGAYVGLFHQF</sequence>
<dbReference type="NCBIfam" id="TIGR04390">
    <property type="entry name" value="OMP_YaiO_dom"/>
    <property type="match status" value="1"/>
</dbReference>
<evidence type="ECO:0000259" key="2">
    <source>
        <dbReference type="Pfam" id="PF19413"/>
    </source>
</evidence>
<feature type="domain" description="YaiO beta-barrel" evidence="2">
    <location>
        <begin position="52"/>
        <end position="227"/>
    </location>
</feature>
<dbReference type="KEGG" id="ptx:ABW99_06885"/>
<dbReference type="SUPFAM" id="SSF56935">
    <property type="entry name" value="Porins"/>
    <property type="match status" value="1"/>
</dbReference>
<name>A0A0G3ETR3_9BURK</name>
<feature type="chain" id="PRO_5006798139" description="YaiO beta-barrel domain-containing protein" evidence="1">
    <location>
        <begin position="24"/>
        <end position="282"/>
    </location>
</feature>
<dbReference type="STRING" id="445709.ABW99_06885"/>
<dbReference type="EMBL" id="CP011568">
    <property type="protein sequence ID" value="AKJ70423.2"/>
    <property type="molecule type" value="Genomic_DNA"/>
</dbReference>
<dbReference type="Pfam" id="PF19413">
    <property type="entry name" value="YaiO"/>
    <property type="match status" value="1"/>
</dbReference>
<dbReference type="AlphaFoldDB" id="A0A0G3ETR3"/>
<dbReference type="InterPro" id="IPR030887">
    <property type="entry name" value="Beta-barrel_YaiO"/>
</dbReference>
<proteinExistence type="predicted"/>
<organism evidence="3 4">
    <name type="scientific">Pandoraea thiooxydans</name>
    <dbReference type="NCBI Taxonomy" id="445709"/>
    <lineage>
        <taxon>Bacteria</taxon>
        <taxon>Pseudomonadati</taxon>
        <taxon>Pseudomonadota</taxon>
        <taxon>Betaproteobacteria</taxon>
        <taxon>Burkholderiales</taxon>
        <taxon>Burkholderiaceae</taxon>
        <taxon>Pandoraea</taxon>
    </lineage>
</organism>
<dbReference type="OrthoDB" id="8928897at2"/>
<dbReference type="RefSeq" id="WP_052892630.1">
    <property type="nucleotide sequence ID" value="NZ_CP011568.3"/>
</dbReference>
<evidence type="ECO:0000256" key="1">
    <source>
        <dbReference type="SAM" id="SignalP"/>
    </source>
</evidence>
<accession>A0A0G3ETR3</accession>
<protein>
    <recommendedName>
        <fullName evidence="2">YaiO beta-barrel domain-containing protein</fullName>
    </recommendedName>
</protein>
<dbReference type="Proteomes" id="UP000036700">
    <property type="component" value="Chromosome"/>
</dbReference>
<evidence type="ECO:0000313" key="4">
    <source>
        <dbReference type="Proteomes" id="UP000036700"/>
    </source>
</evidence>